<organism evidence="7 8">
    <name type="scientific">Putridiphycobacter roseus</name>
    <dbReference type="NCBI Taxonomy" id="2219161"/>
    <lineage>
        <taxon>Bacteria</taxon>
        <taxon>Pseudomonadati</taxon>
        <taxon>Bacteroidota</taxon>
        <taxon>Flavobacteriia</taxon>
        <taxon>Flavobacteriales</taxon>
        <taxon>Crocinitomicaceae</taxon>
        <taxon>Putridiphycobacter</taxon>
    </lineage>
</organism>
<evidence type="ECO:0000256" key="5">
    <source>
        <dbReference type="ARBA" id="ARBA00023136"/>
    </source>
</evidence>
<dbReference type="OrthoDB" id="981917at2"/>
<evidence type="ECO:0000256" key="1">
    <source>
        <dbReference type="ARBA" id="ARBA00004651"/>
    </source>
</evidence>
<feature type="transmembrane region" description="Helical" evidence="6">
    <location>
        <begin position="60"/>
        <end position="79"/>
    </location>
</feature>
<dbReference type="InterPro" id="IPR005171">
    <property type="entry name" value="Cyt_c_oxidase_su4_prok"/>
</dbReference>
<comment type="caution">
    <text evidence="7">The sequence shown here is derived from an EMBL/GenBank/DDBJ whole genome shotgun (WGS) entry which is preliminary data.</text>
</comment>
<keyword evidence="2" id="KW-1003">Cell membrane</keyword>
<reference evidence="7 8" key="1">
    <citation type="submission" date="2018-06" db="EMBL/GenBank/DDBJ databases">
        <title>The draft genome sequence of Crocinitomix sp. SM1701.</title>
        <authorList>
            <person name="Zhang X."/>
        </authorList>
    </citation>
    <scope>NUCLEOTIDE SEQUENCE [LARGE SCALE GENOMIC DNA]</scope>
    <source>
        <strain evidence="7 8">SM1701</strain>
    </source>
</reference>
<dbReference type="EMBL" id="QKSB01000005">
    <property type="protein sequence ID" value="PZE17008.1"/>
    <property type="molecule type" value="Genomic_DNA"/>
</dbReference>
<dbReference type="GO" id="GO:0005886">
    <property type="term" value="C:plasma membrane"/>
    <property type="evidence" value="ECO:0007669"/>
    <property type="project" value="UniProtKB-SubCell"/>
</dbReference>
<keyword evidence="4 6" id="KW-1133">Transmembrane helix</keyword>
<keyword evidence="3 6" id="KW-0812">Transmembrane</keyword>
<dbReference type="Pfam" id="PF03626">
    <property type="entry name" value="COX4_pro"/>
    <property type="match status" value="1"/>
</dbReference>
<keyword evidence="5 6" id="KW-0472">Membrane</keyword>
<evidence type="ECO:0000256" key="4">
    <source>
        <dbReference type="ARBA" id="ARBA00022989"/>
    </source>
</evidence>
<dbReference type="Proteomes" id="UP000249248">
    <property type="component" value="Unassembled WGS sequence"/>
</dbReference>
<dbReference type="RefSeq" id="WP_111063105.1">
    <property type="nucleotide sequence ID" value="NZ_JBHUCU010000032.1"/>
</dbReference>
<sequence length="124" mass="14480">MVRDDIIEYSLDAHHSEEEGEKIRKKIWKVTAILSIITLVEVLVGAFYPKEVAGSAWEFIKWGYIILTVIKAGYIVMVFMHLGEERKTFKMMIIIPYIIFILYLIFHLSNEGISVGDTWNTFRH</sequence>
<dbReference type="AlphaFoldDB" id="A0A2W1NQS0"/>
<evidence type="ECO:0000256" key="2">
    <source>
        <dbReference type="ARBA" id="ARBA00022475"/>
    </source>
</evidence>
<gene>
    <name evidence="7" type="ORF">DNU06_09675</name>
</gene>
<keyword evidence="8" id="KW-1185">Reference proteome</keyword>
<comment type="subcellular location">
    <subcellularLocation>
        <location evidence="1">Cell membrane</location>
        <topology evidence="1">Multi-pass membrane protein</topology>
    </subcellularLocation>
</comment>
<feature type="transmembrane region" description="Helical" evidence="6">
    <location>
        <begin position="27"/>
        <end position="48"/>
    </location>
</feature>
<evidence type="ECO:0000313" key="8">
    <source>
        <dbReference type="Proteomes" id="UP000249248"/>
    </source>
</evidence>
<protein>
    <recommendedName>
        <fullName evidence="9">Cytochrome C oxidase subunit IV</fullName>
    </recommendedName>
</protein>
<feature type="transmembrane region" description="Helical" evidence="6">
    <location>
        <begin position="91"/>
        <end position="109"/>
    </location>
</feature>
<evidence type="ECO:0000313" key="7">
    <source>
        <dbReference type="EMBL" id="PZE17008.1"/>
    </source>
</evidence>
<name>A0A2W1NQS0_9FLAO</name>
<evidence type="ECO:0008006" key="9">
    <source>
        <dbReference type="Google" id="ProtNLM"/>
    </source>
</evidence>
<accession>A0A2W1NQS0</accession>
<evidence type="ECO:0000256" key="3">
    <source>
        <dbReference type="ARBA" id="ARBA00022692"/>
    </source>
</evidence>
<evidence type="ECO:0000256" key="6">
    <source>
        <dbReference type="SAM" id="Phobius"/>
    </source>
</evidence>
<proteinExistence type="predicted"/>